<organism evidence="1 2">
    <name type="scientific">Petromyces alliaceus</name>
    <name type="common">Aspergillus alliaceus</name>
    <dbReference type="NCBI Taxonomy" id="209559"/>
    <lineage>
        <taxon>Eukaryota</taxon>
        <taxon>Fungi</taxon>
        <taxon>Dikarya</taxon>
        <taxon>Ascomycota</taxon>
        <taxon>Pezizomycotina</taxon>
        <taxon>Eurotiomycetes</taxon>
        <taxon>Eurotiomycetidae</taxon>
        <taxon>Eurotiales</taxon>
        <taxon>Aspergillaceae</taxon>
        <taxon>Aspergillus</taxon>
        <taxon>Aspergillus subgen. Circumdati</taxon>
    </lineage>
</organism>
<accession>A0A8H6A7A2</accession>
<dbReference type="Proteomes" id="UP000541154">
    <property type="component" value="Unassembled WGS sequence"/>
</dbReference>
<evidence type="ECO:0000313" key="1">
    <source>
        <dbReference type="EMBL" id="KAF5862017.1"/>
    </source>
</evidence>
<protein>
    <submittedName>
        <fullName evidence="1">Uncharacterized protein</fullName>
    </submittedName>
</protein>
<proteinExistence type="predicted"/>
<comment type="caution">
    <text evidence="1">The sequence shown here is derived from an EMBL/GenBank/DDBJ whole genome shotgun (WGS) entry which is preliminary data.</text>
</comment>
<dbReference type="AlphaFoldDB" id="A0A8H6A7A2"/>
<gene>
    <name evidence="1" type="ORF">ETB97_012255</name>
</gene>
<reference evidence="1 2" key="1">
    <citation type="submission" date="2019-04" db="EMBL/GenBank/DDBJ databases">
        <title>Aspergillus burnettii sp. nov., novel species from soil in southeast Queensland.</title>
        <authorList>
            <person name="Gilchrist C.L.M."/>
            <person name="Pitt J.I."/>
            <person name="Lange L."/>
            <person name="Lacey H.J."/>
            <person name="Vuong D."/>
            <person name="Midgley D.J."/>
            <person name="Greenfield P."/>
            <person name="Bradbury M."/>
            <person name="Lacey E."/>
            <person name="Busk P.K."/>
            <person name="Pilgaard B."/>
            <person name="Chooi Y.H."/>
            <person name="Piggott A.M."/>
        </authorList>
    </citation>
    <scope>NUCLEOTIDE SEQUENCE [LARGE SCALE GENOMIC DNA]</scope>
    <source>
        <strain evidence="1 2">FRR 5400</strain>
    </source>
</reference>
<name>A0A8H6A7A2_PETAA</name>
<evidence type="ECO:0000313" key="2">
    <source>
        <dbReference type="Proteomes" id="UP000541154"/>
    </source>
</evidence>
<dbReference type="EMBL" id="SPNV01000084">
    <property type="protein sequence ID" value="KAF5862017.1"/>
    <property type="molecule type" value="Genomic_DNA"/>
</dbReference>
<sequence>MKENPTDADYIEPFHPDSYSNCGTKNKMGWYSRTPEKYTLTGLLTAGIIMFTSSTRRWNNRSADVRDNGYSEEFSRTELIATMIMSTVLERARLLFLGSRQTLWKIPTTLTPTNLG</sequence>
<keyword evidence="2" id="KW-1185">Reference proteome</keyword>